<accession>A0ABW6B2K1</accession>
<evidence type="ECO:0000313" key="2">
    <source>
        <dbReference type="Proteomes" id="UP001597560"/>
    </source>
</evidence>
<sequence length="239" mass="27266">MKVIFITCVVFLMAAAFQTRPRICSARVTPIAERYQLFGSSGNAIIDQVTNQELLLLQSSFLVYPIFYFYDDSEGRNAKATDEVTNQRGPDGTVIFGRRLFNREFVRSSGGTTIPIIIAHEYAHIVDFKYGVLEHASQKKKEIFSDVFAGMYMYVRGMKGWATDLSAVQQCFEEMGDTDFGNEEHHGTPEERTRAVFYGYNLMLQNHSQGVFVDLNMAIKFASSYVEQLDEDDDLTRYE</sequence>
<name>A0ABW6B2K1_9SPHI</name>
<dbReference type="Proteomes" id="UP001597560">
    <property type="component" value="Unassembled WGS sequence"/>
</dbReference>
<proteinExistence type="predicted"/>
<protein>
    <recommendedName>
        <fullName evidence="3">Metalloprotease</fullName>
    </recommendedName>
</protein>
<keyword evidence="2" id="KW-1185">Reference proteome</keyword>
<dbReference type="EMBL" id="JBHUPA010000008">
    <property type="protein sequence ID" value="MFD2963705.1"/>
    <property type="molecule type" value="Genomic_DNA"/>
</dbReference>
<comment type="caution">
    <text evidence="1">The sequence shown here is derived from an EMBL/GenBank/DDBJ whole genome shotgun (WGS) entry which is preliminary data.</text>
</comment>
<evidence type="ECO:0008006" key="3">
    <source>
        <dbReference type="Google" id="ProtNLM"/>
    </source>
</evidence>
<evidence type="ECO:0000313" key="1">
    <source>
        <dbReference type="EMBL" id="MFD2963705.1"/>
    </source>
</evidence>
<organism evidence="1 2">
    <name type="scientific">Olivibacter jilunii</name>
    <dbReference type="NCBI Taxonomy" id="985016"/>
    <lineage>
        <taxon>Bacteria</taxon>
        <taxon>Pseudomonadati</taxon>
        <taxon>Bacteroidota</taxon>
        <taxon>Sphingobacteriia</taxon>
        <taxon>Sphingobacteriales</taxon>
        <taxon>Sphingobacteriaceae</taxon>
        <taxon>Olivibacter</taxon>
    </lineage>
</organism>
<dbReference type="RefSeq" id="WP_377611829.1">
    <property type="nucleotide sequence ID" value="NZ_JBHUPA010000008.1"/>
</dbReference>
<gene>
    <name evidence="1" type="ORF">ACFS6J_18005</name>
</gene>
<reference evidence="2" key="1">
    <citation type="journal article" date="2019" name="Int. J. Syst. Evol. Microbiol.">
        <title>The Global Catalogue of Microorganisms (GCM) 10K type strain sequencing project: providing services to taxonomists for standard genome sequencing and annotation.</title>
        <authorList>
            <consortium name="The Broad Institute Genomics Platform"/>
            <consortium name="The Broad Institute Genome Sequencing Center for Infectious Disease"/>
            <person name="Wu L."/>
            <person name="Ma J."/>
        </authorList>
    </citation>
    <scope>NUCLEOTIDE SEQUENCE [LARGE SCALE GENOMIC DNA]</scope>
    <source>
        <strain evidence="2">KCTC 23098</strain>
    </source>
</reference>